<feature type="domain" description="Ionotropic glutamate receptor C-terminal" evidence="4">
    <location>
        <begin position="35"/>
        <end position="255"/>
    </location>
</feature>
<gene>
    <name evidence="5" type="ORF">H8911_03750</name>
</gene>
<dbReference type="PANTHER" id="PTHR35936">
    <property type="entry name" value="MEMBRANE-BOUND LYTIC MUREIN TRANSGLYCOSYLASE F"/>
    <property type="match status" value="1"/>
</dbReference>
<comment type="caution">
    <text evidence="5">The sequence shown here is derived from an EMBL/GenBank/DDBJ whole genome shotgun (WGS) entry which is preliminary data.</text>
</comment>
<evidence type="ECO:0000259" key="3">
    <source>
        <dbReference type="SMART" id="SM00062"/>
    </source>
</evidence>
<sequence length="260" mass="28193">MKKLLAGLLSAAMTFTLAGCGSSKDHLATIQDKGEITIGLEGDWQPFSYHDKDDKLMGVDVEVAKNIAKKLGVKANIVEGKWDGLLTGLSTGTYDLVINGVDITKEREKKFDFSTPYAYDHTVLVVRNDNTTITSFDDLKGKTTANSIGSTYMELGEDYGATVKGVDDLTKCMDLVKSGGVDATINAATSINDYLQTTKDSSFKIVDQSKESTPYAIPMVKGDDNASLKKAVNKALKELKEDGTLSKISIKYFGEDLTKE</sequence>
<dbReference type="InterPro" id="IPR001320">
    <property type="entry name" value="Iontro_rcpt_C"/>
</dbReference>
<keyword evidence="6" id="KW-1185">Reference proteome</keyword>
<dbReference type="InterPro" id="IPR001638">
    <property type="entry name" value="Solute-binding_3/MltF_N"/>
</dbReference>
<dbReference type="SUPFAM" id="SSF53850">
    <property type="entry name" value="Periplasmic binding protein-like II"/>
    <property type="match status" value="1"/>
</dbReference>
<protein>
    <submittedName>
        <fullName evidence="5">Transporter substrate-binding domain-containing protein</fullName>
    </submittedName>
</protein>
<feature type="domain" description="Solute-binding protein family 3/N-terminal" evidence="3">
    <location>
        <begin position="35"/>
        <end position="256"/>
    </location>
</feature>
<proteinExistence type="predicted"/>
<feature type="chain" id="PRO_5047327126" evidence="2">
    <location>
        <begin position="19"/>
        <end position="260"/>
    </location>
</feature>
<evidence type="ECO:0000256" key="2">
    <source>
        <dbReference type="SAM" id="SignalP"/>
    </source>
</evidence>
<dbReference type="PANTHER" id="PTHR35936:SF34">
    <property type="entry name" value="ABC TRANSPORTER EXTRACELLULAR-BINDING PROTEIN YCKB-RELATED"/>
    <property type="match status" value="1"/>
</dbReference>
<accession>A0ABR7KGL2</accession>
<dbReference type="SMART" id="SM00079">
    <property type="entry name" value="PBPe"/>
    <property type="match status" value="1"/>
</dbReference>
<feature type="signal peptide" evidence="2">
    <location>
        <begin position="1"/>
        <end position="18"/>
    </location>
</feature>
<dbReference type="RefSeq" id="WP_186998744.1">
    <property type="nucleotide sequence ID" value="NZ_JACRWH010000008.1"/>
</dbReference>
<organism evidence="5 6">
    <name type="scientific">Holdemanella hominis</name>
    <dbReference type="NCBI Taxonomy" id="2764327"/>
    <lineage>
        <taxon>Bacteria</taxon>
        <taxon>Bacillati</taxon>
        <taxon>Bacillota</taxon>
        <taxon>Erysipelotrichia</taxon>
        <taxon>Erysipelotrichales</taxon>
        <taxon>Erysipelotrichaceae</taxon>
        <taxon>Holdemanella</taxon>
    </lineage>
</organism>
<dbReference type="Pfam" id="PF00497">
    <property type="entry name" value="SBP_bac_3"/>
    <property type="match status" value="1"/>
</dbReference>
<name>A0ABR7KGL2_9FIRM</name>
<dbReference type="SMART" id="SM00062">
    <property type="entry name" value="PBPb"/>
    <property type="match status" value="1"/>
</dbReference>
<dbReference type="EMBL" id="JACRWH010000008">
    <property type="protein sequence ID" value="MBC6011870.1"/>
    <property type="molecule type" value="Genomic_DNA"/>
</dbReference>
<dbReference type="Gene3D" id="3.40.190.10">
    <property type="entry name" value="Periplasmic binding protein-like II"/>
    <property type="match status" value="2"/>
</dbReference>
<evidence type="ECO:0000259" key="4">
    <source>
        <dbReference type="SMART" id="SM00079"/>
    </source>
</evidence>
<reference evidence="5 6" key="1">
    <citation type="submission" date="2020-08" db="EMBL/GenBank/DDBJ databases">
        <authorList>
            <person name="Liu C."/>
            <person name="Sun Q."/>
        </authorList>
    </citation>
    <scope>NUCLEOTIDE SEQUENCE [LARGE SCALE GENOMIC DNA]</scope>
    <source>
        <strain evidence="5 6">L34</strain>
    </source>
</reference>
<keyword evidence="1 2" id="KW-0732">Signal</keyword>
<evidence type="ECO:0000313" key="5">
    <source>
        <dbReference type="EMBL" id="MBC6011870.1"/>
    </source>
</evidence>
<dbReference type="PROSITE" id="PS51257">
    <property type="entry name" value="PROKAR_LIPOPROTEIN"/>
    <property type="match status" value="1"/>
</dbReference>
<dbReference type="Proteomes" id="UP000649075">
    <property type="component" value="Unassembled WGS sequence"/>
</dbReference>
<evidence type="ECO:0000313" key="6">
    <source>
        <dbReference type="Proteomes" id="UP000649075"/>
    </source>
</evidence>
<evidence type="ECO:0000256" key="1">
    <source>
        <dbReference type="ARBA" id="ARBA00022729"/>
    </source>
</evidence>